<comment type="caution">
    <text evidence="3">The sequence shown here is derived from an EMBL/GenBank/DDBJ whole genome shotgun (WGS) entry which is preliminary data.</text>
</comment>
<organism evidence="3 4">
    <name type="scientific">Apatococcus lobatus</name>
    <dbReference type="NCBI Taxonomy" id="904363"/>
    <lineage>
        <taxon>Eukaryota</taxon>
        <taxon>Viridiplantae</taxon>
        <taxon>Chlorophyta</taxon>
        <taxon>core chlorophytes</taxon>
        <taxon>Trebouxiophyceae</taxon>
        <taxon>Chlorellales</taxon>
        <taxon>Chlorellaceae</taxon>
        <taxon>Apatococcus</taxon>
    </lineage>
</organism>
<evidence type="ECO:0000256" key="1">
    <source>
        <dbReference type="SAM" id="MobiDB-lite"/>
    </source>
</evidence>
<gene>
    <name evidence="3" type="ORF">WJX74_003422</name>
</gene>
<keyword evidence="2" id="KW-0472">Membrane</keyword>
<evidence type="ECO:0000313" key="3">
    <source>
        <dbReference type="EMBL" id="KAK9825986.1"/>
    </source>
</evidence>
<name>A0AAW1QX07_9CHLO</name>
<dbReference type="Proteomes" id="UP001438707">
    <property type="component" value="Unassembled WGS sequence"/>
</dbReference>
<dbReference type="EMBL" id="JALJOS010000022">
    <property type="protein sequence ID" value="KAK9825986.1"/>
    <property type="molecule type" value="Genomic_DNA"/>
</dbReference>
<proteinExistence type="predicted"/>
<dbReference type="AlphaFoldDB" id="A0AAW1QX07"/>
<evidence type="ECO:0000313" key="4">
    <source>
        <dbReference type="Proteomes" id="UP001438707"/>
    </source>
</evidence>
<reference evidence="3 4" key="1">
    <citation type="journal article" date="2024" name="Nat. Commun.">
        <title>Phylogenomics reveals the evolutionary origins of lichenization in chlorophyte algae.</title>
        <authorList>
            <person name="Puginier C."/>
            <person name="Libourel C."/>
            <person name="Otte J."/>
            <person name="Skaloud P."/>
            <person name="Haon M."/>
            <person name="Grisel S."/>
            <person name="Petersen M."/>
            <person name="Berrin J.G."/>
            <person name="Delaux P.M."/>
            <person name="Dal Grande F."/>
            <person name="Keller J."/>
        </authorList>
    </citation>
    <scope>NUCLEOTIDE SEQUENCE [LARGE SCALE GENOMIC DNA]</scope>
    <source>
        <strain evidence="3 4">SAG 2145</strain>
    </source>
</reference>
<protein>
    <submittedName>
        <fullName evidence="3">Uncharacterized protein</fullName>
    </submittedName>
</protein>
<feature type="compositionally biased region" description="Basic and acidic residues" evidence="1">
    <location>
        <begin position="122"/>
        <end position="132"/>
    </location>
</feature>
<evidence type="ECO:0000256" key="2">
    <source>
        <dbReference type="SAM" id="Phobius"/>
    </source>
</evidence>
<feature type="region of interest" description="Disordered" evidence="1">
    <location>
        <begin position="122"/>
        <end position="142"/>
    </location>
</feature>
<keyword evidence="2" id="KW-0812">Transmembrane</keyword>
<keyword evidence="4" id="KW-1185">Reference proteome</keyword>
<accession>A0AAW1QX07</accession>
<feature type="transmembrane region" description="Helical" evidence="2">
    <location>
        <begin position="20"/>
        <end position="44"/>
    </location>
</feature>
<sequence length="209" mass="21797">MSTSGTLPLVPGPPSPTTTSLPVAAAIVGGSAAALALVILLTWLTRREGAWAQRHRRHAERAVTLRRELQGRIANAGATETEVQPADCKPDLKRPTPFLVLNPGSEMLFGLKEVIVEPSEKDKEDVTAKEGTELDTTSPVRAASDTQHCLSAAAEAEPSLAATVNANDSSAAAWACKYSLAKSKSFLGSISAGSSSGSITNMNDCSGHF</sequence>
<keyword evidence="2" id="KW-1133">Transmembrane helix</keyword>